<dbReference type="AlphaFoldDB" id="A0AA46SFA8"/>
<name>A0AA46SFA8_9NOCA</name>
<dbReference type="PROSITE" id="PS51257">
    <property type="entry name" value="PROKAR_LIPOPROTEIN"/>
    <property type="match status" value="1"/>
</dbReference>
<dbReference type="RefSeq" id="WP_050035726.1">
    <property type="nucleotide sequence ID" value="NZ_CP011341.1"/>
</dbReference>
<dbReference type="GeneID" id="83620354"/>
<dbReference type="Proteomes" id="UP001163947">
    <property type="component" value="Chromosome"/>
</dbReference>
<accession>A0AA46SFA8</accession>
<evidence type="ECO:0000313" key="2">
    <source>
        <dbReference type="Proteomes" id="UP001163947"/>
    </source>
</evidence>
<evidence type="ECO:0000313" key="1">
    <source>
        <dbReference type="EMBL" id="UYF95691.1"/>
    </source>
</evidence>
<organism evidence="1 2">
    <name type="scientific">Rhodococcus aetherivorans</name>
    <dbReference type="NCBI Taxonomy" id="191292"/>
    <lineage>
        <taxon>Bacteria</taxon>
        <taxon>Bacillati</taxon>
        <taxon>Actinomycetota</taxon>
        <taxon>Actinomycetes</taxon>
        <taxon>Mycobacteriales</taxon>
        <taxon>Nocardiaceae</taxon>
        <taxon>Rhodococcus</taxon>
    </lineage>
</organism>
<reference evidence="1" key="1">
    <citation type="submission" date="2022-09" db="EMBL/GenBank/DDBJ databases">
        <title>The genome sequence of Rhodococcus aetherivorans N1.</title>
        <authorList>
            <person name="Jiang W."/>
        </authorList>
    </citation>
    <scope>NUCLEOTIDE SEQUENCE</scope>
    <source>
        <strain evidence="1">N1</strain>
    </source>
</reference>
<proteinExistence type="predicted"/>
<sequence>MNLGKCSGSLLASCAVVLIASGCGESVQGTATPDIDREDPLVVIETALETMFTWRPAEDESGAAALERAAPYLGPELGSQTVVSQPGPGSQWEQWKRDQATVRADAAFLADEHPPDSDDTVHRVVSIRQSATTPNDLLIDENEHVAWAIATRGDDGWRLTSLQF</sequence>
<dbReference type="EMBL" id="CP106982">
    <property type="protein sequence ID" value="UYF95691.1"/>
    <property type="molecule type" value="Genomic_DNA"/>
</dbReference>
<protein>
    <submittedName>
        <fullName evidence="1">Uncharacterized protein</fullName>
    </submittedName>
</protein>
<gene>
    <name evidence="1" type="ORF">OCS65_08015</name>
</gene>